<name>A0A1Y2ABX3_9PLEO</name>
<keyword evidence="3" id="KW-1185">Reference proteome</keyword>
<proteinExistence type="predicted"/>
<dbReference type="OrthoDB" id="3486565at2759"/>
<dbReference type="Pfam" id="PF06985">
    <property type="entry name" value="HET"/>
    <property type="match status" value="1"/>
</dbReference>
<protein>
    <submittedName>
        <fullName evidence="2">Heterokaryon incompatibility protein-domain-containing protein</fullName>
    </submittedName>
</protein>
<evidence type="ECO:0000313" key="3">
    <source>
        <dbReference type="Proteomes" id="UP000193144"/>
    </source>
</evidence>
<feature type="non-terminal residue" evidence="2">
    <location>
        <position position="264"/>
    </location>
</feature>
<dbReference type="PANTHER" id="PTHR33112:SF9">
    <property type="entry name" value="HETEROKARYON INCOMPATIBILITY DOMAIN-CONTAINING PROTEIN"/>
    <property type="match status" value="1"/>
</dbReference>
<accession>A0A1Y2ABX3</accession>
<organism evidence="2 3">
    <name type="scientific">Clohesyomyces aquaticus</name>
    <dbReference type="NCBI Taxonomy" id="1231657"/>
    <lineage>
        <taxon>Eukaryota</taxon>
        <taxon>Fungi</taxon>
        <taxon>Dikarya</taxon>
        <taxon>Ascomycota</taxon>
        <taxon>Pezizomycotina</taxon>
        <taxon>Dothideomycetes</taxon>
        <taxon>Pleosporomycetidae</taxon>
        <taxon>Pleosporales</taxon>
        <taxon>Lindgomycetaceae</taxon>
        <taxon>Clohesyomyces</taxon>
    </lineage>
</organism>
<dbReference type="PANTHER" id="PTHR33112">
    <property type="entry name" value="DOMAIN PROTEIN, PUTATIVE-RELATED"/>
    <property type="match status" value="1"/>
</dbReference>
<evidence type="ECO:0000313" key="2">
    <source>
        <dbReference type="EMBL" id="ORY19515.1"/>
    </source>
</evidence>
<dbReference type="AlphaFoldDB" id="A0A1Y2ABX3"/>
<comment type="caution">
    <text evidence="2">The sequence shown here is derived from an EMBL/GenBank/DDBJ whole genome shotgun (WGS) entry which is preliminary data.</text>
</comment>
<sequence>ERNHYICLSHCWGRKQLITTTKATLATHQQRIPWEALPKTFKEAIEATHSLGLKFIWIDSLCIVQDDLDDWRREGSKMGAIYRSSYLTVAAASSHDSSGGLFATSPPECSPQKIIFEDSESNIFVQAKDSPCHSQYTPPAHKMKRLPLLSRAWTFQEMLLAPRVALFAADEIVWLCPSLKSCECSSALDNIFDKSPFLTISTNSGPNRALQWRSTVEQYTRRYMTFEKDIFPALSGLANLFASQGESNQYLAGVWENSLVEDLL</sequence>
<dbReference type="Proteomes" id="UP000193144">
    <property type="component" value="Unassembled WGS sequence"/>
</dbReference>
<gene>
    <name evidence="2" type="ORF">BCR34DRAFT_457616</name>
</gene>
<dbReference type="STRING" id="1231657.A0A1Y2ABX3"/>
<evidence type="ECO:0000259" key="1">
    <source>
        <dbReference type="Pfam" id="PF06985"/>
    </source>
</evidence>
<reference evidence="2 3" key="1">
    <citation type="submission" date="2016-07" db="EMBL/GenBank/DDBJ databases">
        <title>Pervasive Adenine N6-methylation of Active Genes in Fungi.</title>
        <authorList>
            <consortium name="DOE Joint Genome Institute"/>
            <person name="Mondo S.J."/>
            <person name="Dannebaum R.O."/>
            <person name="Kuo R.C."/>
            <person name="Labutti K."/>
            <person name="Haridas S."/>
            <person name="Kuo A."/>
            <person name="Salamov A."/>
            <person name="Ahrendt S.R."/>
            <person name="Lipzen A."/>
            <person name="Sullivan W."/>
            <person name="Andreopoulos W.B."/>
            <person name="Clum A."/>
            <person name="Lindquist E."/>
            <person name="Daum C."/>
            <person name="Ramamoorthy G.K."/>
            <person name="Gryganskyi A."/>
            <person name="Culley D."/>
            <person name="Magnuson J.K."/>
            <person name="James T.Y."/>
            <person name="O'Malley M.A."/>
            <person name="Stajich J.E."/>
            <person name="Spatafora J.W."/>
            <person name="Visel A."/>
            <person name="Grigoriev I.V."/>
        </authorList>
    </citation>
    <scope>NUCLEOTIDE SEQUENCE [LARGE SCALE GENOMIC DNA]</scope>
    <source>
        <strain evidence="2 3">CBS 115471</strain>
    </source>
</reference>
<feature type="domain" description="Heterokaryon incompatibility" evidence="1">
    <location>
        <begin position="5"/>
        <end position="157"/>
    </location>
</feature>
<dbReference type="InterPro" id="IPR010730">
    <property type="entry name" value="HET"/>
</dbReference>
<feature type="non-terminal residue" evidence="2">
    <location>
        <position position="1"/>
    </location>
</feature>
<dbReference type="EMBL" id="MCFA01000002">
    <property type="protein sequence ID" value="ORY19515.1"/>
    <property type="molecule type" value="Genomic_DNA"/>
</dbReference>